<protein>
    <recommendedName>
        <fullName evidence="4">Phosphatidylinositol-specific phospholipase C X domain-containing protein</fullName>
    </recommendedName>
</protein>
<feature type="region of interest" description="Disordered" evidence="1">
    <location>
        <begin position="510"/>
        <end position="540"/>
    </location>
</feature>
<dbReference type="InterPro" id="IPR051057">
    <property type="entry name" value="PI-PLC_domain"/>
</dbReference>
<dbReference type="GO" id="GO:0008081">
    <property type="term" value="F:phosphoric diester hydrolase activity"/>
    <property type="evidence" value="ECO:0007669"/>
    <property type="project" value="InterPro"/>
</dbReference>
<evidence type="ECO:0000313" key="2">
    <source>
        <dbReference type="EMBL" id="EAU88059.1"/>
    </source>
</evidence>
<dbReference type="eggNOG" id="ENOG502QUGH">
    <property type="taxonomic scope" value="Eukaryota"/>
</dbReference>
<proteinExistence type="predicted"/>
<dbReference type="Gene3D" id="3.20.20.190">
    <property type="entry name" value="Phosphatidylinositol (PI) phosphodiesterase"/>
    <property type="match status" value="1"/>
</dbReference>
<feature type="compositionally biased region" description="Low complexity" evidence="1">
    <location>
        <begin position="512"/>
        <end position="534"/>
    </location>
</feature>
<dbReference type="EMBL" id="AACS02000002">
    <property type="protein sequence ID" value="EAU88059.1"/>
    <property type="molecule type" value="Genomic_DNA"/>
</dbReference>
<dbReference type="InParanoid" id="A8NHI3"/>
<dbReference type="GO" id="GO:0006629">
    <property type="term" value="P:lipid metabolic process"/>
    <property type="evidence" value="ECO:0007669"/>
    <property type="project" value="InterPro"/>
</dbReference>
<comment type="caution">
    <text evidence="2">The sequence shown here is derived from an EMBL/GenBank/DDBJ whole genome shotgun (WGS) entry which is preliminary data.</text>
</comment>
<accession>A8NHI3</accession>
<dbReference type="KEGG" id="cci:CC1G_10832"/>
<dbReference type="OrthoDB" id="1046782at2759"/>
<dbReference type="PANTHER" id="PTHR13593">
    <property type="match status" value="1"/>
</dbReference>
<reference evidence="2 3" key="1">
    <citation type="journal article" date="2010" name="Proc. Natl. Acad. Sci. U.S.A.">
        <title>Insights into evolution of multicellular fungi from the assembled chromosomes of the mushroom Coprinopsis cinerea (Coprinus cinereus).</title>
        <authorList>
            <person name="Stajich J.E."/>
            <person name="Wilke S.K."/>
            <person name="Ahren D."/>
            <person name="Au C.H."/>
            <person name="Birren B.W."/>
            <person name="Borodovsky M."/>
            <person name="Burns C."/>
            <person name="Canback B."/>
            <person name="Casselton L.A."/>
            <person name="Cheng C.K."/>
            <person name="Deng J."/>
            <person name="Dietrich F.S."/>
            <person name="Fargo D.C."/>
            <person name="Farman M.L."/>
            <person name="Gathman A.C."/>
            <person name="Goldberg J."/>
            <person name="Guigo R."/>
            <person name="Hoegger P.J."/>
            <person name="Hooker J.B."/>
            <person name="Huggins A."/>
            <person name="James T.Y."/>
            <person name="Kamada T."/>
            <person name="Kilaru S."/>
            <person name="Kodira C."/>
            <person name="Kues U."/>
            <person name="Kupfer D."/>
            <person name="Kwan H.S."/>
            <person name="Lomsadze A."/>
            <person name="Li W."/>
            <person name="Lilly W.W."/>
            <person name="Ma L.J."/>
            <person name="Mackey A.J."/>
            <person name="Manning G."/>
            <person name="Martin F."/>
            <person name="Muraguchi H."/>
            <person name="Natvig D.O."/>
            <person name="Palmerini H."/>
            <person name="Ramesh M.A."/>
            <person name="Rehmeyer C.J."/>
            <person name="Roe B.A."/>
            <person name="Shenoy N."/>
            <person name="Stanke M."/>
            <person name="Ter-Hovhannisyan V."/>
            <person name="Tunlid A."/>
            <person name="Velagapudi R."/>
            <person name="Vision T.J."/>
            <person name="Zeng Q."/>
            <person name="Zolan M.E."/>
            <person name="Pukkila P.J."/>
        </authorList>
    </citation>
    <scope>NUCLEOTIDE SEQUENCE [LARGE SCALE GENOMIC DNA]</scope>
    <source>
        <strain evidence="3">Okayama-7 / 130 / ATCC MYA-4618 / FGSC 9003</strain>
    </source>
</reference>
<organism evidence="2 3">
    <name type="scientific">Coprinopsis cinerea (strain Okayama-7 / 130 / ATCC MYA-4618 / FGSC 9003)</name>
    <name type="common">Inky cap fungus</name>
    <name type="synonym">Hormographiella aspergillata</name>
    <dbReference type="NCBI Taxonomy" id="240176"/>
    <lineage>
        <taxon>Eukaryota</taxon>
        <taxon>Fungi</taxon>
        <taxon>Dikarya</taxon>
        <taxon>Basidiomycota</taxon>
        <taxon>Agaricomycotina</taxon>
        <taxon>Agaricomycetes</taxon>
        <taxon>Agaricomycetidae</taxon>
        <taxon>Agaricales</taxon>
        <taxon>Agaricineae</taxon>
        <taxon>Psathyrellaceae</taxon>
        <taxon>Coprinopsis</taxon>
    </lineage>
</organism>
<dbReference type="VEuPathDB" id="FungiDB:CC1G_10832"/>
<evidence type="ECO:0008006" key="4">
    <source>
        <dbReference type="Google" id="ProtNLM"/>
    </source>
</evidence>
<name>A8NHI3_COPC7</name>
<dbReference type="PANTHER" id="PTHR13593:SF148">
    <property type="entry name" value="PHOSPHATIDYLINOSITOL-SPECIFIC PHOSPHOLIPASE C X DOMAIN-CONTAINING PROTEIN"/>
    <property type="match status" value="1"/>
</dbReference>
<dbReference type="SUPFAM" id="SSF51695">
    <property type="entry name" value="PLC-like phosphodiesterases"/>
    <property type="match status" value="1"/>
</dbReference>
<dbReference type="GeneID" id="6010267"/>
<dbReference type="RefSeq" id="XP_001833767.1">
    <property type="nucleotide sequence ID" value="XM_001833715.2"/>
</dbReference>
<dbReference type="AlphaFoldDB" id="A8NHI3"/>
<sequence>MKFDIYNLTDETITASSSRAESAAFVYLQPQKPTRAPGGAWKRLYLTKTSAATDATANAQEKESAGTFEIPLPGSWSKRKGSWNEVSLAETTPWRVYCYWSAQALVVLPRRNVSSFLADMPDSLPLSSLLLPGTHETMAFYGWPVSQCQEPSDTLSAQLLAGIRVLDVRLAVVPVTAKYLPFNFKSKSTPAPVPNPTSTDPPGAVTATTTSAEPELRLLAYHGIYPQRTPFTTILSTIHTFLNSPAGQSETIVMSLKQEDFQVTSKDVWARLVREEIMASPGGFKNTGPDGKRDMGMWYLENRIPTLGEVRGKVVMFSRFNGDKQNWEGGTQGMGIHPTRWPNSDRNGFVWKLKGTTVRTHDWYAIPSFLSVPEKVTLSTSVLHPTISVPLTFPLPEPGNVYDDTEPQLSITYLSAATFPLALPPFVAKGIGFPGWKLGFEGVNSRTAKWLLEELVPALRSTPAAQLHDQAVANADVNTATRDGPVDPDTLRRRRLRWWRKEKKVVDDRGAAARGAQASASGVANAGGVDGADQTHASDTQVIPSTTMESRRLRGWVMLDYYTSDSGLVPLLIECNYRARKSGQEGWP</sequence>
<evidence type="ECO:0000256" key="1">
    <source>
        <dbReference type="SAM" id="MobiDB-lite"/>
    </source>
</evidence>
<dbReference type="OMA" id="IAYHGIY"/>
<dbReference type="InterPro" id="IPR017946">
    <property type="entry name" value="PLC-like_Pdiesterase_TIM-brl"/>
</dbReference>
<dbReference type="STRING" id="240176.A8NHI3"/>
<evidence type="ECO:0000313" key="3">
    <source>
        <dbReference type="Proteomes" id="UP000001861"/>
    </source>
</evidence>
<gene>
    <name evidence="2" type="ORF">CC1G_10832</name>
</gene>
<keyword evidence="3" id="KW-1185">Reference proteome</keyword>
<dbReference type="Proteomes" id="UP000001861">
    <property type="component" value="Unassembled WGS sequence"/>
</dbReference>